<keyword evidence="3" id="KW-1185">Reference proteome</keyword>
<dbReference type="AlphaFoldDB" id="A0AAV6RHN6"/>
<dbReference type="EMBL" id="JAGKHQ010000011">
    <property type="protein sequence ID" value="KAG7504893.1"/>
    <property type="molecule type" value="Genomic_DNA"/>
</dbReference>
<feature type="region of interest" description="Disordered" evidence="1">
    <location>
        <begin position="28"/>
        <end position="58"/>
    </location>
</feature>
<evidence type="ECO:0000313" key="2">
    <source>
        <dbReference type="EMBL" id="KAG7504893.1"/>
    </source>
</evidence>
<organism evidence="2 3">
    <name type="scientific">Solea senegalensis</name>
    <name type="common">Senegalese sole</name>
    <dbReference type="NCBI Taxonomy" id="28829"/>
    <lineage>
        <taxon>Eukaryota</taxon>
        <taxon>Metazoa</taxon>
        <taxon>Chordata</taxon>
        <taxon>Craniata</taxon>
        <taxon>Vertebrata</taxon>
        <taxon>Euteleostomi</taxon>
        <taxon>Actinopterygii</taxon>
        <taxon>Neopterygii</taxon>
        <taxon>Teleostei</taxon>
        <taxon>Neoteleostei</taxon>
        <taxon>Acanthomorphata</taxon>
        <taxon>Carangaria</taxon>
        <taxon>Pleuronectiformes</taxon>
        <taxon>Pleuronectoidei</taxon>
        <taxon>Soleidae</taxon>
        <taxon>Solea</taxon>
    </lineage>
</organism>
<comment type="caution">
    <text evidence="2">The sequence shown here is derived from an EMBL/GenBank/DDBJ whole genome shotgun (WGS) entry which is preliminary data.</text>
</comment>
<reference evidence="2 3" key="1">
    <citation type="journal article" date="2021" name="Sci. Rep.">
        <title>Chromosome anchoring in Senegalese sole (Solea senegalensis) reveals sex-associated markers and genome rearrangements in flatfish.</title>
        <authorList>
            <person name="Guerrero-Cozar I."/>
            <person name="Gomez-Garrido J."/>
            <person name="Berbel C."/>
            <person name="Martinez-Blanch J.F."/>
            <person name="Alioto T."/>
            <person name="Claros M.G."/>
            <person name="Gagnaire P.A."/>
            <person name="Manchado M."/>
        </authorList>
    </citation>
    <scope>NUCLEOTIDE SEQUENCE [LARGE SCALE GENOMIC DNA]</scope>
    <source>
        <strain evidence="2">Sse05_10M</strain>
    </source>
</reference>
<evidence type="ECO:0000256" key="1">
    <source>
        <dbReference type="SAM" id="MobiDB-lite"/>
    </source>
</evidence>
<evidence type="ECO:0000313" key="3">
    <source>
        <dbReference type="Proteomes" id="UP000693946"/>
    </source>
</evidence>
<name>A0AAV6RHN6_SOLSE</name>
<sequence length="80" mass="8952">METSTDDIAGKCTVRGMLQKQLLPLPWKHNRVNSEHSDTVPAGPHRAHTPTAKQVQLHADSRSITNLNLKCQCYDSKAHH</sequence>
<proteinExistence type="predicted"/>
<accession>A0AAV6RHN6</accession>
<protein>
    <submittedName>
        <fullName evidence="2">Uncharacterized protein</fullName>
    </submittedName>
</protein>
<gene>
    <name evidence="2" type="ORF">JOB18_018992</name>
</gene>
<dbReference type="Proteomes" id="UP000693946">
    <property type="component" value="Linkage Group LG19"/>
</dbReference>